<dbReference type="PANTHER" id="PTHR46696:SF1">
    <property type="entry name" value="CYTOCHROME P450 YJIB-RELATED"/>
    <property type="match status" value="1"/>
</dbReference>
<keyword evidence="2 7" id="KW-0349">Heme</keyword>
<keyword evidence="6 7" id="KW-0503">Monooxygenase</keyword>
<evidence type="ECO:0000256" key="5">
    <source>
        <dbReference type="ARBA" id="ARBA00023004"/>
    </source>
</evidence>
<evidence type="ECO:0000256" key="1">
    <source>
        <dbReference type="ARBA" id="ARBA00010617"/>
    </source>
</evidence>
<sequence length="419" mass="47171">MWIIVWMQKSTSSNYNNEKLNPFPFYSVMRKNNPVEYNEKADVWNVYRYDDIKKILTNYVDFSSDFTKAATRFQDEPFRRSLLSSDPPVHRHLRSTISSAFSTTTIERLEPRIREIANDMIDKVIEKGSTDLVRDFSYPLPVTVIAELLGIPAKDRDLFKRWADELLKSIDEAVETGNPRRNNDKLQKLQKEMDDYFLKVIAEKRKKPGQDLVTQLINAETDNKKLSQDDILSFCALLLQAGHLTTVNLINNCVWSLLEHPKQLARLKSNPSSSSPSSSSSSLLTSAIEETLRYRSPVQALVRFTTKDVQVGGKAIKSGQRVITWIGSANHDEVVFGNSEEFDIMRNPNPHVAFGAGIHLCLGAPLARLESHIAMEILLSRLQGLELGDDPKNLEPANGSAFLYGIKSLPLSFEAAAAG</sequence>
<evidence type="ECO:0000256" key="4">
    <source>
        <dbReference type="ARBA" id="ARBA00023002"/>
    </source>
</evidence>
<dbReference type="GO" id="GO:0004497">
    <property type="term" value="F:monooxygenase activity"/>
    <property type="evidence" value="ECO:0007669"/>
    <property type="project" value="UniProtKB-KW"/>
</dbReference>
<dbReference type="EMBL" id="CP007174">
    <property type="protein sequence ID" value="AIF82455.1"/>
    <property type="molecule type" value="Genomic_DNA"/>
</dbReference>
<name>A0A075MMS6_9ARCH</name>
<dbReference type="PANTHER" id="PTHR46696">
    <property type="entry name" value="P450, PUTATIVE (EUROFUNG)-RELATED"/>
    <property type="match status" value="1"/>
</dbReference>
<dbReference type="PROSITE" id="PS00086">
    <property type="entry name" value="CYTOCHROME_P450"/>
    <property type="match status" value="1"/>
</dbReference>
<dbReference type="AlphaFoldDB" id="A0A075MMS6"/>
<evidence type="ECO:0000256" key="7">
    <source>
        <dbReference type="RuleBase" id="RU000461"/>
    </source>
</evidence>
<evidence type="ECO:0000256" key="2">
    <source>
        <dbReference type="ARBA" id="ARBA00022617"/>
    </source>
</evidence>
<evidence type="ECO:0000313" key="8">
    <source>
        <dbReference type="EMBL" id="AIF82455.1"/>
    </source>
</evidence>
<gene>
    <name evidence="8" type="ORF">NTE_00373</name>
</gene>
<dbReference type="FunFam" id="1.10.630.10:FF:000018">
    <property type="entry name" value="Cytochrome P450 monooxygenase"/>
    <property type="match status" value="1"/>
</dbReference>
<reference evidence="8 9" key="1">
    <citation type="journal article" date="2014" name="PLoS ONE">
        <title>Genome Sequence of Candidatus Nitrososphaera evergladensis from Group I.1b Enriched from Everglades Soil Reveals Novel Genomic Features of the Ammonia-Oxidizing Archaea.</title>
        <authorList>
            <person name="Zhalnina K.V."/>
            <person name="Dias R."/>
            <person name="Leonard M.T."/>
            <person name="Dorr de Quadros P."/>
            <person name="Camargo F.A."/>
            <person name="Drew J.C."/>
            <person name="Farmerie W.G."/>
            <person name="Daroub S.H."/>
            <person name="Triplett E.W."/>
        </authorList>
    </citation>
    <scope>NUCLEOTIDE SEQUENCE [LARGE SCALE GENOMIC DNA]</scope>
    <source>
        <strain evidence="8 9">SR1</strain>
    </source>
</reference>
<dbReference type="eggNOG" id="arCOG02814">
    <property type="taxonomic scope" value="Archaea"/>
</dbReference>
<dbReference type="GO" id="GO:0005506">
    <property type="term" value="F:iron ion binding"/>
    <property type="evidence" value="ECO:0007669"/>
    <property type="project" value="InterPro"/>
</dbReference>
<keyword evidence="3 7" id="KW-0479">Metal-binding</keyword>
<keyword evidence="4 7" id="KW-0560">Oxidoreductase</keyword>
<evidence type="ECO:0000313" key="9">
    <source>
        <dbReference type="Proteomes" id="UP000028194"/>
    </source>
</evidence>
<dbReference type="Gene3D" id="1.10.630.10">
    <property type="entry name" value="Cytochrome P450"/>
    <property type="match status" value="1"/>
</dbReference>
<evidence type="ECO:0000256" key="6">
    <source>
        <dbReference type="ARBA" id="ARBA00023033"/>
    </source>
</evidence>
<dbReference type="InterPro" id="IPR017972">
    <property type="entry name" value="Cyt_P450_CS"/>
</dbReference>
<dbReference type="SUPFAM" id="SSF48264">
    <property type="entry name" value="Cytochrome P450"/>
    <property type="match status" value="1"/>
</dbReference>
<comment type="similarity">
    <text evidence="1 7">Belongs to the cytochrome P450 family.</text>
</comment>
<dbReference type="STRING" id="1459636.NTE_00373"/>
<dbReference type="Proteomes" id="UP000028194">
    <property type="component" value="Chromosome"/>
</dbReference>
<dbReference type="InterPro" id="IPR036396">
    <property type="entry name" value="Cyt_P450_sf"/>
</dbReference>
<proteinExistence type="inferred from homology"/>
<dbReference type="Pfam" id="PF00067">
    <property type="entry name" value="p450"/>
    <property type="match status" value="1"/>
</dbReference>
<dbReference type="InterPro" id="IPR002397">
    <property type="entry name" value="Cyt_P450_B"/>
</dbReference>
<protein>
    <submittedName>
        <fullName evidence="8">Cytochrome P450</fullName>
    </submittedName>
</protein>
<dbReference type="CDD" id="cd11032">
    <property type="entry name" value="P450_EryK-like"/>
    <property type="match status" value="1"/>
</dbReference>
<dbReference type="KEGG" id="nev:NTE_00373"/>
<accession>A0A075MMS6</accession>
<keyword evidence="9" id="KW-1185">Reference proteome</keyword>
<dbReference type="GO" id="GO:0020037">
    <property type="term" value="F:heme binding"/>
    <property type="evidence" value="ECO:0007669"/>
    <property type="project" value="InterPro"/>
</dbReference>
<evidence type="ECO:0000256" key="3">
    <source>
        <dbReference type="ARBA" id="ARBA00022723"/>
    </source>
</evidence>
<dbReference type="InterPro" id="IPR001128">
    <property type="entry name" value="Cyt_P450"/>
</dbReference>
<keyword evidence="5 7" id="KW-0408">Iron</keyword>
<dbReference type="HOGENOM" id="CLU_033716_0_2_2"/>
<dbReference type="PRINTS" id="PR00359">
    <property type="entry name" value="BP450"/>
</dbReference>
<dbReference type="GO" id="GO:0016705">
    <property type="term" value="F:oxidoreductase activity, acting on paired donors, with incorporation or reduction of molecular oxygen"/>
    <property type="evidence" value="ECO:0007669"/>
    <property type="project" value="InterPro"/>
</dbReference>
<organism evidence="8 9">
    <name type="scientific">Candidatus Nitrososphaera evergladensis SR1</name>
    <dbReference type="NCBI Taxonomy" id="1459636"/>
    <lineage>
        <taxon>Archaea</taxon>
        <taxon>Nitrososphaerota</taxon>
        <taxon>Nitrososphaeria</taxon>
        <taxon>Nitrososphaerales</taxon>
        <taxon>Nitrososphaeraceae</taxon>
        <taxon>Nitrososphaera</taxon>
    </lineage>
</organism>